<dbReference type="Gene3D" id="3.30.70.1020">
    <property type="entry name" value="Trehalose-6-phosphate phosphatase related protein, domain 2"/>
    <property type="match status" value="1"/>
</dbReference>
<keyword evidence="1 2" id="KW-0378">Hydrolase</keyword>
<comment type="caution">
    <text evidence="3">The sequence shown here is derived from an EMBL/GenBank/DDBJ whole genome shotgun (WGS) entry which is preliminary data.</text>
</comment>
<evidence type="ECO:0000313" key="3">
    <source>
        <dbReference type="EMBL" id="MBC9207141.1"/>
    </source>
</evidence>
<comment type="cofactor">
    <cofactor evidence="2">
        <name>Mg(2+)</name>
        <dbReference type="ChEBI" id="CHEBI:18420"/>
    </cofactor>
</comment>
<comment type="function">
    <text evidence="2">Removes the phosphate from trehalose 6-phosphate to produce free trehalose.</text>
</comment>
<evidence type="ECO:0000256" key="2">
    <source>
        <dbReference type="RuleBase" id="RU361117"/>
    </source>
</evidence>
<gene>
    <name evidence="3" type="primary">otsB</name>
    <name evidence="3" type="ORF">IBL26_09875</name>
</gene>
<dbReference type="InterPro" id="IPR044651">
    <property type="entry name" value="OTSB-like"/>
</dbReference>
<evidence type="ECO:0000256" key="1">
    <source>
        <dbReference type="ARBA" id="ARBA00022801"/>
    </source>
</evidence>
<dbReference type="InterPro" id="IPR023214">
    <property type="entry name" value="HAD_sf"/>
</dbReference>
<dbReference type="SUPFAM" id="SSF56784">
    <property type="entry name" value="HAD-like"/>
    <property type="match status" value="1"/>
</dbReference>
<keyword evidence="2" id="KW-0460">Magnesium</keyword>
<organism evidence="3 4">
    <name type="scientific">Teichococcus aerophilus</name>
    <dbReference type="NCBI Taxonomy" id="1224513"/>
    <lineage>
        <taxon>Bacteria</taxon>
        <taxon>Pseudomonadati</taxon>
        <taxon>Pseudomonadota</taxon>
        <taxon>Alphaproteobacteria</taxon>
        <taxon>Acetobacterales</taxon>
        <taxon>Roseomonadaceae</taxon>
        <taxon>Roseomonas</taxon>
    </lineage>
</organism>
<accession>A0ABR7RKN1</accession>
<keyword evidence="2" id="KW-0479">Metal-binding</keyword>
<name>A0ABR7RKN1_9PROT</name>
<dbReference type="EMBL" id="JACTVA010000013">
    <property type="protein sequence ID" value="MBC9207141.1"/>
    <property type="molecule type" value="Genomic_DNA"/>
</dbReference>
<dbReference type="PANTHER" id="PTHR43768:SF3">
    <property type="entry name" value="TREHALOSE 6-PHOSPHATE PHOSPHATASE"/>
    <property type="match status" value="1"/>
</dbReference>
<sequence length="263" mass="27210">MTQQTAPSDLPPLPDARAALFLDFDGTLIDIAARPDAVVVPPDLPVLLGRLSVALGGAVAIVTGRGLEVARALTGAPEPCPWSFAAEHGTVLAATAGIPPLPEPEGPPPAWREAAAAFAASRPGLLLEEKKYGFVLHFRAVPERAEETTAFLRAMAEGSAFQVIPAHAAAELRPKGSDKGSAVAWMMRYAPFAGRVPVFIGDDVTDEDGMRVARAQGGQGYRVPERFPAGPADVRAWLARLAAQLEAAGPAANSGTTIAAGAA</sequence>
<dbReference type="PANTHER" id="PTHR43768">
    <property type="entry name" value="TREHALOSE 6-PHOSPHATE PHOSPHATASE"/>
    <property type="match status" value="1"/>
</dbReference>
<comment type="pathway">
    <text evidence="2">Glycan biosynthesis; trehalose biosynthesis.</text>
</comment>
<comment type="similarity">
    <text evidence="2">Belongs to the trehalose phosphatase family.</text>
</comment>
<dbReference type="InterPro" id="IPR036412">
    <property type="entry name" value="HAD-like_sf"/>
</dbReference>
<evidence type="ECO:0000313" key="4">
    <source>
        <dbReference type="Proteomes" id="UP000626026"/>
    </source>
</evidence>
<keyword evidence="4" id="KW-1185">Reference proteome</keyword>
<dbReference type="Gene3D" id="3.40.50.1000">
    <property type="entry name" value="HAD superfamily/HAD-like"/>
    <property type="match status" value="1"/>
</dbReference>
<dbReference type="InterPro" id="IPR003337">
    <property type="entry name" value="Trehalose_PPase"/>
</dbReference>
<dbReference type="NCBIfam" id="TIGR00685">
    <property type="entry name" value="T6PP"/>
    <property type="match status" value="1"/>
</dbReference>
<proteinExistence type="inferred from homology"/>
<protein>
    <recommendedName>
        <fullName evidence="2">Trehalose 6-phosphate phosphatase</fullName>
        <ecNumber evidence="2">3.1.3.12</ecNumber>
    </recommendedName>
</protein>
<dbReference type="GO" id="GO:0004805">
    <property type="term" value="F:trehalose-phosphatase activity"/>
    <property type="evidence" value="ECO:0007669"/>
    <property type="project" value="UniProtKB-EC"/>
</dbReference>
<dbReference type="Proteomes" id="UP000626026">
    <property type="component" value="Unassembled WGS sequence"/>
</dbReference>
<dbReference type="Pfam" id="PF02358">
    <property type="entry name" value="Trehalose_PPase"/>
    <property type="match status" value="1"/>
</dbReference>
<dbReference type="EC" id="3.1.3.12" evidence="2"/>
<reference evidence="3 4" key="1">
    <citation type="journal article" date="2013" name="Int. J. Syst. Evol. Microbiol.">
        <title>Roseomonas aerophila sp. nov., isolated from air.</title>
        <authorList>
            <person name="Kim S.J."/>
            <person name="Weon H.Y."/>
            <person name="Ahn J.H."/>
            <person name="Hong S.B."/>
            <person name="Seok S.J."/>
            <person name="Whang K.S."/>
            <person name="Kwon S.W."/>
        </authorList>
    </citation>
    <scope>NUCLEOTIDE SEQUENCE [LARGE SCALE GENOMIC DNA]</scope>
    <source>
        <strain evidence="3 4">NBRC 108923</strain>
    </source>
</reference>
<comment type="catalytic activity">
    <reaction evidence="2">
        <text>alpha,alpha-trehalose 6-phosphate + H2O = alpha,alpha-trehalose + phosphate</text>
        <dbReference type="Rhea" id="RHEA:23420"/>
        <dbReference type="ChEBI" id="CHEBI:15377"/>
        <dbReference type="ChEBI" id="CHEBI:16551"/>
        <dbReference type="ChEBI" id="CHEBI:43474"/>
        <dbReference type="ChEBI" id="CHEBI:58429"/>
        <dbReference type="EC" id="3.1.3.12"/>
    </reaction>
</comment>